<comment type="caution">
    <text evidence="1">The sequence shown here is derived from an EMBL/GenBank/DDBJ whole genome shotgun (WGS) entry which is preliminary data.</text>
</comment>
<evidence type="ECO:0000313" key="2">
    <source>
        <dbReference type="Proteomes" id="UP000634136"/>
    </source>
</evidence>
<protein>
    <submittedName>
        <fullName evidence="1">RRP12-like protein</fullName>
    </submittedName>
</protein>
<dbReference type="OrthoDB" id="2192888at2759"/>
<gene>
    <name evidence="1" type="ORF">G2W53_024500</name>
</gene>
<reference evidence="1" key="1">
    <citation type="submission" date="2020-09" db="EMBL/GenBank/DDBJ databases">
        <title>Genome-Enabled Discovery of Anthraquinone Biosynthesis in Senna tora.</title>
        <authorList>
            <person name="Kang S.-H."/>
            <person name="Pandey R.P."/>
            <person name="Lee C.-M."/>
            <person name="Sim J.-S."/>
            <person name="Jeong J.-T."/>
            <person name="Choi B.-S."/>
            <person name="Jung M."/>
            <person name="Ginzburg D."/>
            <person name="Zhao K."/>
            <person name="Won S.Y."/>
            <person name="Oh T.-J."/>
            <person name="Yu Y."/>
            <person name="Kim N.-H."/>
            <person name="Lee O.R."/>
            <person name="Lee T.-H."/>
            <person name="Bashyal P."/>
            <person name="Kim T.-S."/>
            <person name="Lee W.-H."/>
            <person name="Kawkins C."/>
            <person name="Kim C.-K."/>
            <person name="Kim J.S."/>
            <person name="Ahn B.O."/>
            <person name="Rhee S.Y."/>
            <person name="Sohng J.K."/>
        </authorList>
    </citation>
    <scope>NUCLEOTIDE SEQUENCE</scope>
    <source>
        <tissue evidence="1">Leaf</tissue>
    </source>
</reference>
<name>A0A834TC61_9FABA</name>
<organism evidence="1 2">
    <name type="scientific">Senna tora</name>
    <dbReference type="NCBI Taxonomy" id="362788"/>
    <lineage>
        <taxon>Eukaryota</taxon>
        <taxon>Viridiplantae</taxon>
        <taxon>Streptophyta</taxon>
        <taxon>Embryophyta</taxon>
        <taxon>Tracheophyta</taxon>
        <taxon>Spermatophyta</taxon>
        <taxon>Magnoliopsida</taxon>
        <taxon>eudicotyledons</taxon>
        <taxon>Gunneridae</taxon>
        <taxon>Pentapetalae</taxon>
        <taxon>rosids</taxon>
        <taxon>fabids</taxon>
        <taxon>Fabales</taxon>
        <taxon>Fabaceae</taxon>
        <taxon>Caesalpinioideae</taxon>
        <taxon>Cassia clade</taxon>
        <taxon>Senna</taxon>
    </lineage>
</organism>
<proteinExistence type="predicted"/>
<evidence type="ECO:0000313" key="1">
    <source>
        <dbReference type="EMBL" id="KAF7819045.1"/>
    </source>
</evidence>
<dbReference type="AlphaFoldDB" id="A0A834TC61"/>
<accession>A0A834TC61</accession>
<dbReference type="EMBL" id="JAAIUW010000008">
    <property type="protein sequence ID" value="KAF7819045.1"/>
    <property type="molecule type" value="Genomic_DNA"/>
</dbReference>
<dbReference type="Proteomes" id="UP000634136">
    <property type="component" value="Unassembled WGS sequence"/>
</dbReference>
<sequence>MAPAPSEWPHHFTISKRQLKQGFVDYDSANHVTSSSCKKSAISQDVLAQAHQLWGLLHSFCPRATASISDSSVIKEVFVSLLEVSVYGF</sequence>
<keyword evidence="2" id="KW-1185">Reference proteome</keyword>